<name>A0A7W9A3E1_9CAUL</name>
<feature type="signal peptide" evidence="2">
    <location>
        <begin position="1"/>
        <end position="20"/>
    </location>
</feature>
<feature type="compositionally biased region" description="Basic and acidic residues" evidence="1">
    <location>
        <begin position="32"/>
        <end position="42"/>
    </location>
</feature>
<keyword evidence="2" id="KW-0732">Signal</keyword>
<dbReference type="AlphaFoldDB" id="A0A7W9A3E1"/>
<organism evidence="3 4">
    <name type="scientific">Brevundimonas halotolerans</name>
    <dbReference type="NCBI Taxonomy" id="69670"/>
    <lineage>
        <taxon>Bacteria</taxon>
        <taxon>Pseudomonadati</taxon>
        <taxon>Pseudomonadota</taxon>
        <taxon>Alphaproteobacteria</taxon>
        <taxon>Caulobacterales</taxon>
        <taxon>Caulobacteraceae</taxon>
        <taxon>Brevundimonas</taxon>
    </lineage>
</organism>
<comment type="caution">
    <text evidence="3">The sequence shown here is derived from an EMBL/GenBank/DDBJ whole genome shotgun (WGS) entry which is preliminary data.</text>
</comment>
<reference evidence="3 4" key="1">
    <citation type="submission" date="2020-08" db="EMBL/GenBank/DDBJ databases">
        <title>Genomic Encyclopedia of Type Strains, Phase IV (KMG-IV): sequencing the most valuable type-strain genomes for metagenomic binning, comparative biology and taxonomic classification.</title>
        <authorList>
            <person name="Goeker M."/>
        </authorList>
    </citation>
    <scope>NUCLEOTIDE SEQUENCE [LARGE SCALE GENOMIC DNA]</scope>
    <source>
        <strain evidence="3 4">DSM 24448</strain>
    </source>
</reference>
<dbReference type="RefSeq" id="WP_241153072.1">
    <property type="nucleotide sequence ID" value="NZ_JACIJB010000003.1"/>
</dbReference>
<dbReference type="Proteomes" id="UP000548978">
    <property type="component" value="Unassembled WGS sequence"/>
</dbReference>
<sequence length="173" mass="18182">MRLTRSFLMMAGVAALGLSACDNGASAVETRDRAAVSEDAKPADGGSDGEAAKSADGSAEAKPLLTANRRETVDAKIQRLFERNGADFGTPTADAYLAAITAFTTTPPADAETVRRGNGDMLIYQASTNTFAVVDSDGVPRTMFKPDDGPAYWAKEKAAAPTFGQRRQASESR</sequence>
<dbReference type="EMBL" id="JACIJB010000003">
    <property type="protein sequence ID" value="MBB5660478.1"/>
    <property type="molecule type" value="Genomic_DNA"/>
</dbReference>
<gene>
    <name evidence="3" type="ORF">FHS65_001223</name>
</gene>
<keyword evidence="4" id="KW-1185">Reference proteome</keyword>
<feature type="region of interest" description="Disordered" evidence="1">
    <location>
        <begin position="32"/>
        <end position="67"/>
    </location>
</feature>
<evidence type="ECO:0000256" key="2">
    <source>
        <dbReference type="SAM" id="SignalP"/>
    </source>
</evidence>
<feature type="chain" id="PRO_5031363215" evidence="2">
    <location>
        <begin position="21"/>
        <end position="173"/>
    </location>
</feature>
<dbReference type="PROSITE" id="PS51257">
    <property type="entry name" value="PROKAR_LIPOPROTEIN"/>
    <property type="match status" value="1"/>
</dbReference>
<accession>A0A7W9A3E1</accession>
<evidence type="ECO:0000313" key="4">
    <source>
        <dbReference type="Proteomes" id="UP000548978"/>
    </source>
</evidence>
<protein>
    <submittedName>
        <fullName evidence="3">Pyocin large subunit-like protein</fullName>
    </submittedName>
</protein>
<evidence type="ECO:0000256" key="1">
    <source>
        <dbReference type="SAM" id="MobiDB-lite"/>
    </source>
</evidence>
<proteinExistence type="predicted"/>
<evidence type="ECO:0000313" key="3">
    <source>
        <dbReference type="EMBL" id="MBB5660478.1"/>
    </source>
</evidence>